<keyword evidence="3" id="KW-0472">Membrane</keyword>
<name>A0A9E7ELS8_9LILI</name>
<feature type="region of interest" description="Disordered" evidence="2">
    <location>
        <begin position="18"/>
        <end position="54"/>
    </location>
</feature>
<feature type="compositionally biased region" description="Basic and acidic residues" evidence="2">
    <location>
        <begin position="27"/>
        <end position="45"/>
    </location>
</feature>
<accession>A0A9E7ELS8</accession>
<reference evidence="4" key="1">
    <citation type="submission" date="2022-05" db="EMBL/GenBank/DDBJ databases">
        <title>The Musa troglodytarum L. genome provides insights into the mechanism of non-climacteric behaviour and enrichment of carotenoids.</title>
        <authorList>
            <person name="Wang J."/>
        </authorList>
    </citation>
    <scope>NUCLEOTIDE SEQUENCE</scope>
    <source>
        <tissue evidence="4">Leaf</tissue>
    </source>
</reference>
<feature type="coiled-coil region" evidence="1">
    <location>
        <begin position="976"/>
        <end position="1210"/>
    </location>
</feature>
<sequence length="1448" mass="165062">MAEDWQASSDKIEVKLSETVNTSVGGNEKERLTNGDTDLLRKEGNKEEEESASDGDFIKVEKEILVDAKESSHLLNPIVEVEETLLTVNHESGNSEANANFTKMKEKIEDLELQLETVLGKLNSSEAEKAFLKSEFDLANDKLEKMSKRCEELELGEKLMKNQALEDEQRYNLQLESLQEALKATDMKHKELTDVRESFTGLSSELEISRERIKALEEELLSSAGELHKLEELSKHNSTQAELESRKVLDLEKMLELAHMTAKKTEDQMSNLQKELKELYEKFAGKEHIEEALQSTSLELSKYQEKLEISKSDIAKLEQNLASKDSFIHKLTEELNLQKVSEEQLRADVTALENTLSASREDLQTKLVNLEELELNLQEQVKEREMAEACFKDQEVQISSIRNDLLNLTVEKESIESTVTDLKTKLLETEELNSQLEAKLNMADQNFKKTDSLLSQEFSHKKELEQKLELLEQLHHESRMATEAATKRNLELEGLLQAANADEEVIRSQLKETEMRLAFAEKSNMELEQHLNSAETKYLDAHNEKNELNEKISQLTALLKEVEEENALSRSRFEGYEDRIGQLESNLSKSFSRNSELELQINDLVKKCGEHEEHATATHDRNLELEDLFHSSHSRAEDSEKRVGELELLLEAANRQTQKLEQLLSITEAKHRDVEAESKQYSSKVAELVTELVAHQTRTESLELVLQAANEKERELTDNLNIVTEERKTIEDLSSSHEKKLYESENQIQMLQNELKHLREKVESVQEELEASNIQEKELLEKLRYAGEQLEHHGKAIEEVTARNLELNSLNESLAKDSEVKLQQAAASFKQKESEAEELHEKLKYLEEQLAFYKEQAVEATENVASLKAELEANATKLVSLGNNIEELKQNVMEANLRGEQTVSENELLAMTNSKLKDELEAHQQKVNELNELLKSIHAAKEATVEQLTSHASTIAQLTDEHSRGVELQFATESRLKETEDQMHEAIEKYKQKDLEARDLNEKLLALETQLRTYEEQASESAVVAANQKGELEDALVKLQHLEGLTEQLKGMIDEFETENKGLASQNMSLSEELATYDGKLNELQVAFNAVVTEKEDISIQLHASKKELEDLRQLHHSDKEELQSQITAVTKEYSMLGEMQQKERKELEVTNIQFKEKLSEQEARENSLSSLVENLKAELAEKSLMQEQIQELEQKLLAAEKAYSQEIESMTSAAAEKDAVLSAKVEEHTSILQEKGALDQQLREILKELDLAQRTITEQKELDTKKELERQASLKQSLDALESKDQHATLLEKQVEELKQRLLEVENQYKEKVIEESKKLTLLEVELNELRLKQTQTAEMEKKIAELENTLQLARTTSAQEVKNEASQLEVQDATEVKSRDLGLDTSTLLRRKSKKRSDKVHRDTVASTVNPNASVVQEHSGATAFKFVLGVALVSMIIGVILGKRY</sequence>
<keyword evidence="1" id="KW-0175">Coiled coil</keyword>
<dbReference type="SUPFAM" id="SSF57997">
    <property type="entry name" value="Tropomyosin"/>
    <property type="match status" value="2"/>
</dbReference>
<evidence type="ECO:0000256" key="1">
    <source>
        <dbReference type="SAM" id="Coils"/>
    </source>
</evidence>
<dbReference type="PANTHER" id="PTHR43049:SF1">
    <property type="entry name" value="EARLY ENDOSOME ANTIGEN"/>
    <property type="match status" value="1"/>
</dbReference>
<evidence type="ECO:0000313" key="4">
    <source>
        <dbReference type="EMBL" id="URD78447.1"/>
    </source>
</evidence>
<feature type="coiled-coil region" evidence="1">
    <location>
        <begin position="822"/>
        <end position="940"/>
    </location>
</feature>
<keyword evidence="5" id="KW-1185">Reference proteome</keyword>
<evidence type="ECO:0000313" key="5">
    <source>
        <dbReference type="Proteomes" id="UP001055439"/>
    </source>
</evidence>
<evidence type="ECO:0000256" key="2">
    <source>
        <dbReference type="SAM" id="MobiDB-lite"/>
    </source>
</evidence>
<dbReference type="PANTHER" id="PTHR43049">
    <property type="entry name" value="EARLY ENDOSOME ANTIGEN"/>
    <property type="match status" value="1"/>
</dbReference>
<feature type="coiled-coil region" evidence="1">
    <location>
        <begin position="419"/>
        <end position="782"/>
    </location>
</feature>
<gene>
    <name evidence="4" type="ORF">MUK42_19123</name>
</gene>
<dbReference type="Proteomes" id="UP001055439">
    <property type="component" value="Chromosome 10"/>
</dbReference>
<evidence type="ECO:0000256" key="3">
    <source>
        <dbReference type="SAM" id="Phobius"/>
    </source>
</evidence>
<feature type="transmembrane region" description="Helical" evidence="3">
    <location>
        <begin position="1426"/>
        <end position="1445"/>
    </location>
</feature>
<feature type="coiled-coil region" evidence="1">
    <location>
        <begin position="1236"/>
        <end position="1358"/>
    </location>
</feature>
<keyword evidence="3" id="KW-1133">Transmembrane helix</keyword>
<organism evidence="4 5">
    <name type="scientific">Musa troglodytarum</name>
    <name type="common">fe'i banana</name>
    <dbReference type="NCBI Taxonomy" id="320322"/>
    <lineage>
        <taxon>Eukaryota</taxon>
        <taxon>Viridiplantae</taxon>
        <taxon>Streptophyta</taxon>
        <taxon>Embryophyta</taxon>
        <taxon>Tracheophyta</taxon>
        <taxon>Spermatophyta</taxon>
        <taxon>Magnoliopsida</taxon>
        <taxon>Liliopsida</taxon>
        <taxon>Zingiberales</taxon>
        <taxon>Musaceae</taxon>
        <taxon>Musa</taxon>
    </lineage>
</organism>
<dbReference type="Gene3D" id="1.20.5.170">
    <property type="match status" value="1"/>
</dbReference>
<dbReference type="EMBL" id="CP097503">
    <property type="protein sequence ID" value="URD78445.1"/>
    <property type="molecule type" value="Genomic_DNA"/>
</dbReference>
<dbReference type="EMBL" id="CP097503">
    <property type="protein sequence ID" value="URD78447.1"/>
    <property type="molecule type" value="Genomic_DNA"/>
</dbReference>
<keyword evidence="3" id="KW-0812">Transmembrane</keyword>
<protein>
    <submittedName>
        <fullName evidence="4">Uncharacterized protein</fullName>
    </submittedName>
</protein>
<feature type="coiled-coil region" evidence="1">
    <location>
        <begin position="94"/>
        <end position="390"/>
    </location>
</feature>
<proteinExistence type="predicted"/>
<dbReference type="OrthoDB" id="770890at2759"/>